<dbReference type="GO" id="GO:0016747">
    <property type="term" value="F:acyltransferase activity, transferring groups other than amino-acyl groups"/>
    <property type="evidence" value="ECO:0007669"/>
    <property type="project" value="InterPro"/>
</dbReference>
<sequence>MLETERLNLGELSTDDAPFIVELLNTPAWLEFIGDRGVRTVADAEAYIQNGPVASYRRLGFGLYLVRLKESRQPIGLCGLLKRETLDDVDIGFAYLPTYTRQGYGFEAASAVITYARTTLKLTRIVAITAPHNQPSINLLSRLGFRYEATHTLPGQTGPSMLFGLS</sequence>
<dbReference type="EMBL" id="SBLB01000002">
    <property type="protein sequence ID" value="RYC70129.1"/>
    <property type="molecule type" value="Genomic_DNA"/>
</dbReference>
<evidence type="ECO:0000313" key="2">
    <source>
        <dbReference type="EMBL" id="RYC70129.1"/>
    </source>
</evidence>
<dbReference type="PANTHER" id="PTHR43792:SF1">
    <property type="entry name" value="N-ACETYLTRANSFERASE DOMAIN-CONTAINING PROTEIN"/>
    <property type="match status" value="1"/>
</dbReference>
<dbReference type="AlphaFoldDB" id="A0A4Q2UTH6"/>
<name>A0A4Q2UTH6_9BACT</name>
<reference evidence="2 3" key="1">
    <citation type="submission" date="2019-01" db="EMBL/GenBank/DDBJ databases">
        <title>Spirosoma flava sp. nov., a propanil-degrading bacterium isolated from herbicide-contaminated soil.</title>
        <authorList>
            <person name="Zhang L."/>
            <person name="Jiang J.-D."/>
        </authorList>
    </citation>
    <scope>NUCLEOTIDE SEQUENCE [LARGE SCALE GENOMIC DNA]</scope>
    <source>
        <strain evidence="2 3">TY50</strain>
    </source>
</reference>
<gene>
    <name evidence="2" type="ORF">EQG79_09670</name>
</gene>
<dbReference type="Proteomes" id="UP000290407">
    <property type="component" value="Unassembled WGS sequence"/>
</dbReference>
<accession>A0A4Q2UTH6</accession>
<proteinExistence type="predicted"/>
<dbReference type="Gene3D" id="3.40.630.30">
    <property type="match status" value="1"/>
</dbReference>
<organism evidence="2 3">
    <name type="scientific">Spirosoma sordidisoli</name>
    <dbReference type="NCBI Taxonomy" id="2502893"/>
    <lineage>
        <taxon>Bacteria</taxon>
        <taxon>Pseudomonadati</taxon>
        <taxon>Bacteroidota</taxon>
        <taxon>Cytophagia</taxon>
        <taxon>Cytophagales</taxon>
        <taxon>Cytophagaceae</taxon>
        <taxon>Spirosoma</taxon>
    </lineage>
</organism>
<evidence type="ECO:0000259" key="1">
    <source>
        <dbReference type="PROSITE" id="PS51186"/>
    </source>
</evidence>
<dbReference type="SUPFAM" id="SSF55729">
    <property type="entry name" value="Acyl-CoA N-acyltransferases (Nat)"/>
    <property type="match status" value="1"/>
</dbReference>
<dbReference type="RefSeq" id="WP_129601352.1">
    <property type="nucleotide sequence ID" value="NZ_SBLB01000002.1"/>
</dbReference>
<comment type="caution">
    <text evidence="2">The sequence shown here is derived from an EMBL/GenBank/DDBJ whole genome shotgun (WGS) entry which is preliminary data.</text>
</comment>
<dbReference type="InterPro" id="IPR016181">
    <property type="entry name" value="Acyl_CoA_acyltransferase"/>
</dbReference>
<dbReference type="InterPro" id="IPR051531">
    <property type="entry name" value="N-acetyltransferase"/>
</dbReference>
<dbReference type="Pfam" id="PF13302">
    <property type="entry name" value="Acetyltransf_3"/>
    <property type="match status" value="1"/>
</dbReference>
<keyword evidence="2" id="KW-0808">Transferase</keyword>
<feature type="domain" description="N-acetyltransferase" evidence="1">
    <location>
        <begin position="7"/>
        <end position="166"/>
    </location>
</feature>
<dbReference type="InterPro" id="IPR000182">
    <property type="entry name" value="GNAT_dom"/>
</dbReference>
<dbReference type="PANTHER" id="PTHR43792">
    <property type="entry name" value="GNAT FAMILY, PUTATIVE (AFU_ORTHOLOGUE AFUA_3G00765)-RELATED-RELATED"/>
    <property type="match status" value="1"/>
</dbReference>
<evidence type="ECO:0000313" key="3">
    <source>
        <dbReference type="Proteomes" id="UP000290407"/>
    </source>
</evidence>
<dbReference type="PROSITE" id="PS51186">
    <property type="entry name" value="GNAT"/>
    <property type="match status" value="1"/>
</dbReference>
<keyword evidence="3" id="KW-1185">Reference proteome</keyword>
<protein>
    <submittedName>
        <fullName evidence="2">N-acetyltransferase</fullName>
    </submittedName>
</protein>